<accession>A0A4Q9KPF1</accession>
<organism evidence="2 3">
    <name type="scientific">Hamiltosporidium magnivora</name>
    <dbReference type="NCBI Taxonomy" id="148818"/>
    <lineage>
        <taxon>Eukaryota</taxon>
        <taxon>Fungi</taxon>
        <taxon>Fungi incertae sedis</taxon>
        <taxon>Microsporidia</taxon>
        <taxon>Dubosqiidae</taxon>
        <taxon>Hamiltosporidium</taxon>
    </lineage>
</organism>
<dbReference type="NCBIfam" id="NF033547">
    <property type="entry name" value="transpos_IS1595"/>
    <property type="match status" value="1"/>
</dbReference>
<gene>
    <name evidence="2" type="ORF">CWI39_3815p0010</name>
</gene>
<reference evidence="2 3" key="1">
    <citation type="submission" date="2017-12" db="EMBL/GenBank/DDBJ databases">
        <authorList>
            <person name="Pombert J.-F."/>
            <person name="Haag K.L."/>
            <person name="Ebert D."/>
        </authorList>
    </citation>
    <scope>NUCLEOTIDE SEQUENCE [LARGE SCALE GENOMIC DNA]</scope>
    <source>
        <strain evidence="2">IL-BN-2</strain>
    </source>
</reference>
<dbReference type="AlphaFoldDB" id="A0A4Q9KPF1"/>
<dbReference type="Proteomes" id="UP000293045">
    <property type="component" value="Unassembled WGS sequence"/>
</dbReference>
<dbReference type="SMART" id="SM01126">
    <property type="entry name" value="DDE_Tnp_IS1595"/>
    <property type="match status" value="1"/>
</dbReference>
<feature type="domain" description="ISXO2-like transposase" evidence="1">
    <location>
        <begin position="127"/>
        <end position="266"/>
    </location>
</feature>
<sequence length="298" mass="35124">MFRSINVIEFTKKFKENEDCYSYLSEIKWRNGFECSRCKSKEEVKGYRRYDKRCRECSYNESVTAGTLFHSLKFDILKAFHICFRLCSKKGISTYEIAKQYGINQKTAWLFKRKFQESLNRKSKIEKLKSSVEVDEFTVGGKETKKQGRSKGKKKIAFIALETLANNKIGNIQLEEITGYSKKELLEKIEQNIDELANIKSDKFSTYESIAKDKKNMSTEYSKNGSNFESLHKIIMNFKSWLRGIHHSVSNFHFGRYLTEFVFRHNHRNYEKGIFHSIICNFMWSKNKPAQCLRQIAV</sequence>
<name>A0A4Q9KPF1_9MICR</name>
<evidence type="ECO:0000313" key="2">
    <source>
        <dbReference type="EMBL" id="TBT96478.1"/>
    </source>
</evidence>
<evidence type="ECO:0000313" key="3">
    <source>
        <dbReference type="Proteomes" id="UP000293045"/>
    </source>
</evidence>
<proteinExistence type="predicted"/>
<dbReference type="VEuPathDB" id="MicrosporidiaDB:CWI39_3815p0010"/>
<evidence type="ECO:0000259" key="1">
    <source>
        <dbReference type="SMART" id="SM01126"/>
    </source>
</evidence>
<dbReference type="InterPro" id="IPR024445">
    <property type="entry name" value="Tnp_ISXO2-like"/>
</dbReference>
<dbReference type="EMBL" id="PIXR01003815">
    <property type="protein sequence ID" value="TBT96478.1"/>
    <property type="molecule type" value="Genomic_DNA"/>
</dbReference>
<comment type="caution">
    <text evidence="2">The sequence shown here is derived from an EMBL/GenBank/DDBJ whole genome shotgun (WGS) entry which is preliminary data.</text>
</comment>
<dbReference type="InterPro" id="IPR024442">
    <property type="entry name" value="Transposase_Zn_ribbon"/>
</dbReference>
<dbReference type="Pfam" id="PF12760">
    <property type="entry name" value="Zn_ribbon_IS1595"/>
    <property type="match status" value="1"/>
</dbReference>
<dbReference type="Pfam" id="PF12762">
    <property type="entry name" value="DDE_Tnp_IS1595"/>
    <property type="match status" value="1"/>
</dbReference>
<protein>
    <recommendedName>
        <fullName evidence="1">ISXO2-like transposase domain-containing protein</fullName>
    </recommendedName>
</protein>